<reference evidence="1 2" key="1">
    <citation type="submission" date="2019-02" db="EMBL/GenBank/DDBJ databases">
        <title>Deep-cultivation of Planctomycetes and their phenomic and genomic characterization uncovers novel biology.</title>
        <authorList>
            <person name="Wiegand S."/>
            <person name="Jogler M."/>
            <person name="Boedeker C."/>
            <person name="Pinto D."/>
            <person name="Vollmers J."/>
            <person name="Rivas-Marin E."/>
            <person name="Kohn T."/>
            <person name="Peeters S.H."/>
            <person name="Heuer A."/>
            <person name="Rast P."/>
            <person name="Oberbeckmann S."/>
            <person name="Bunk B."/>
            <person name="Jeske O."/>
            <person name="Meyerdierks A."/>
            <person name="Storesund J.E."/>
            <person name="Kallscheuer N."/>
            <person name="Luecker S."/>
            <person name="Lage O.M."/>
            <person name="Pohl T."/>
            <person name="Merkel B.J."/>
            <person name="Hornburger P."/>
            <person name="Mueller R.-W."/>
            <person name="Bruemmer F."/>
            <person name="Labrenz M."/>
            <person name="Spormann A.M."/>
            <person name="Op Den Camp H."/>
            <person name="Overmann J."/>
            <person name="Amann R."/>
            <person name="Jetten M.S.M."/>
            <person name="Mascher T."/>
            <person name="Medema M.H."/>
            <person name="Devos D.P."/>
            <person name="Kaster A.-K."/>
            <person name="Ovreas L."/>
            <person name="Rohde M."/>
            <person name="Galperin M.Y."/>
            <person name="Jogler C."/>
        </authorList>
    </citation>
    <scope>NUCLEOTIDE SEQUENCE [LARGE SCALE GENOMIC DNA]</scope>
    <source>
        <strain evidence="1 2">KOR42</strain>
    </source>
</reference>
<evidence type="ECO:0000313" key="1">
    <source>
        <dbReference type="EMBL" id="TWT58921.1"/>
    </source>
</evidence>
<proteinExistence type="predicted"/>
<accession>A0A5C5X961</accession>
<dbReference type="EMBL" id="SIHI01000001">
    <property type="protein sequence ID" value="TWT58921.1"/>
    <property type="molecule type" value="Genomic_DNA"/>
</dbReference>
<dbReference type="Proteomes" id="UP000317243">
    <property type="component" value="Unassembled WGS sequence"/>
</dbReference>
<sequence>MNDVETERGFINRLKLSLIRGQIKLIDSEIAAYDRQWNHKRSKSDLIEDRSRLIDEERELLSEMEGAQ</sequence>
<name>A0A5C5X961_9PLAN</name>
<keyword evidence="2" id="KW-1185">Reference proteome</keyword>
<organism evidence="1 2">
    <name type="scientific">Thalassoglobus neptunius</name>
    <dbReference type="NCBI Taxonomy" id="1938619"/>
    <lineage>
        <taxon>Bacteria</taxon>
        <taxon>Pseudomonadati</taxon>
        <taxon>Planctomycetota</taxon>
        <taxon>Planctomycetia</taxon>
        <taxon>Planctomycetales</taxon>
        <taxon>Planctomycetaceae</taxon>
        <taxon>Thalassoglobus</taxon>
    </lineage>
</organism>
<gene>
    <name evidence="1" type="ORF">KOR42_23080</name>
</gene>
<evidence type="ECO:0000313" key="2">
    <source>
        <dbReference type="Proteomes" id="UP000317243"/>
    </source>
</evidence>
<comment type="caution">
    <text evidence="1">The sequence shown here is derived from an EMBL/GenBank/DDBJ whole genome shotgun (WGS) entry which is preliminary data.</text>
</comment>
<dbReference type="AlphaFoldDB" id="A0A5C5X961"/>
<dbReference type="RefSeq" id="WP_146509644.1">
    <property type="nucleotide sequence ID" value="NZ_SIHI01000001.1"/>
</dbReference>
<protein>
    <submittedName>
        <fullName evidence="1">Uncharacterized protein</fullName>
    </submittedName>
</protein>